<name>A0A380TSX5_ACTLI</name>
<dbReference type="Pfam" id="PF05944">
    <property type="entry name" value="Phage_term_smal"/>
    <property type="match status" value="1"/>
</dbReference>
<evidence type="ECO:0000313" key="2">
    <source>
        <dbReference type="Proteomes" id="UP000254253"/>
    </source>
</evidence>
<reference evidence="1 2" key="1">
    <citation type="submission" date="2018-06" db="EMBL/GenBank/DDBJ databases">
        <authorList>
            <consortium name="Pathogen Informatics"/>
            <person name="Doyle S."/>
        </authorList>
    </citation>
    <scope>NUCLEOTIDE SEQUENCE [LARGE SCALE GENOMIC DNA]</scope>
    <source>
        <strain evidence="1 2">NCTC4191</strain>
    </source>
</reference>
<dbReference type="GO" id="GO:0003677">
    <property type="term" value="F:DNA binding"/>
    <property type="evidence" value="ECO:0007669"/>
    <property type="project" value="InterPro"/>
</dbReference>
<dbReference type="EMBL" id="UFRN01000002">
    <property type="protein sequence ID" value="SUT91584.1"/>
    <property type="molecule type" value="Genomic_DNA"/>
</dbReference>
<keyword evidence="2" id="KW-1185">Reference proteome</keyword>
<protein>
    <submittedName>
        <fullName evidence="1">Phage small terminase subunit</fullName>
    </submittedName>
</protein>
<gene>
    <name evidence="1" type="ORF">NCTC4191_00593</name>
</gene>
<organism evidence="1 2">
    <name type="scientific">Actinobacillus lignieresii</name>
    <dbReference type="NCBI Taxonomy" id="720"/>
    <lineage>
        <taxon>Bacteria</taxon>
        <taxon>Pseudomonadati</taxon>
        <taxon>Pseudomonadota</taxon>
        <taxon>Gammaproteobacteria</taxon>
        <taxon>Pasteurellales</taxon>
        <taxon>Pasteurellaceae</taxon>
        <taxon>Actinobacillus</taxon>
    </lineage>
</organism>
<sequence>MTRMSPARAHFLNTLAQKESAQNTNIKSLDGLTGYELLKVQLNAHQRQLKQLQSVERKIEFKQKIFAEYKPWIDGVLNAGTGVQDEVLMTWLVWSADAGNFDYFFQIAEYALFHELALPERYERTLGTTIAEEVADAAKRARDLGHIFDLAILTKINELTESEDMPDQVRAKLIREIAEREIENDTTLAISLFKRAFALDENIGVKTIISKLEKQLEKSQAESLNE</sequence>
<dbReference type="GO" id="GO:0004519">
    <property type="term" value="F:endonuclease activity"/>
    <property type="evidence" value="ECO:0007669"/>
    <property type="project" value="InterPro"/>
</dbReference>
<evidence type="ECO:0000313" key="1">
    <source>
        <dbReference type="EMBL" id="SUT91584.1"/>
    </source>
</evidence>
<dbReference type="RefSeq" id="WP_258867180.1">
    <property type="nucleotide sequence ID" value="NZ_UFRN01000002.1"/>
</dbReference>
<proteinExistence type="predicted"/>
<dbReference type="InterPro" id="IPR010270">
    <property type="entry name" value="Phage_P2_GpM"/>
</dbReference>
<dbReference type="AlphaFoldDB" id="A0A380TSX5"/>
<accession>A0A380TSX5</accession>
<dbReference type="Proteomes" id="UP000254253">
    <property type="component" value="Unassembled WGS sequence"/>
</dbReference>